<feature type="region of interest" description="Disordered" evidence="1">
    <location>
        <begin position="48"/>
        <end position="71"/>
    </location>
</feature>
<dbReference type="EMBL" id="JASSZA010000411">
    <property type="protein sequence ID" value="KAK2081039.1"/>
    <property type="molecule type" value="Genomic_DNA"/>
</dbReference>
<evidence type="ECO:0000313" key="3">
    <source>
        <dbReference type="Proteomes" id="UP001266305"/>
    </source>
</evidence>
<dbReference type="Proteomes" id="UP001266305">
    <property type="component" value="Unassembled WGS sequence"/>
</dbReference>
<comment type="caution">
    <text evidence="2">The sequence shown here is derived from an EMBL/GenBank/DDBJ whole genome shotgun (WGS) entry which is preliminary data.</text>
</comment>
<gene>
    <name evidence="2" type="ORF">P7K49_040154</name>
</gene>
<evidence type="ECO:0000256" key="1">
    <source>
        <dbReference type="SAM" id="MobiDB-lite"/>
    </source>
</evidence>
<sequence>MPGLEDACRARDGTQPRPSRALVDVSPQGSQRRNCRCASCLRQINQQDLQRARAERGLASPQRRSERRDLD</sequence>
<accession>A0ABQ9T8H3</accession>
<evidence type="ECO:0000313" key="2">
    <source>
        <dbReference type="EMBL" id="KAK2081039.1"/>
    </source>
</evidence>
<feature type="non-terminal residue" evidence="2">
    <location>
        <position position="71"/>
    </location>
</feature>
<reference evidence="2 3" key="1">
    <citation type="submission" date="2023-05" db="EMBL/GenBank/DDBJ databases">
        <title>B98-5 Cell Line De Novo Hybrid Assembly: An Optical Mapping Approach.</title>
        <authorList>
            <person name="Kananen K."/>
            <person name="Auerbach J.A."/>
            <person name="Kautto E."/>
            <person name="Blachly J.S."/>
        </authorList>
    </citation>
    <scope>NUCLEOTIDE SEQUENCE [LARGE SCALE GENOMIC DNA]</scope>
    <source>
        <strain evidence="2">B95-8</strain>
        <tissue evidence="2">Cell line</tissue>
    </source>
</reference>
<keyword evidence="3" id="KW-1185">Reference proteome</keyword>
<proteinExistence type="predicted"/>
<feature type="compositionally biased region" description="Basic and acidic residues" evidence="1">
    <location>
        <begin position="1"/>
        <end position="14"/>
    </location>
</feature>
<protein>
    <submittedName>
        <fullName evidence="2">Uncharacterized protein</fullName>
    </submittedName>
</protein>
<organism evidence="2 3">
    <name type="scientific">Saguinus oedipus</name>
    <name type="common">Cotton-top tamarin</name>
    <name type="synonym">Oedipomidas oedipus</name>
    <dbReference type="NCBI Taxonomy" id="9490"/>
    <lineage>
        <taxon>Eukaryota</taxon>
        <taxon>Metazoa</taxon>
        <taxon>Chordata</taxon>
        <taxon>Craniata</taxon>
        <taxon>Vertebrata</taxon>
        <taxon>Euteleostomi</taxon>
        <taxon>Mammalia</taxon>
        <taxon>Eutheria</taxon>
        <taxon>Euarchontoglires</taxon>
        <taxon>Primates</taxon>
        <taxon>Haplorrhini</taxon>
        <taxon>Platyrrhini</taxon>
        <taxon>Cebidae</taxon>
        <taxon>Callitrichinae</taxon>
        <taxon>Saguinus</taxon>
    </lineage>
</organism>
<name>A0ABQ9T8H3_SAGOE</name>
<feature type="region of interest" description="Disordered" evidence="1">
    <location>
        <begin position="1"/>
        <end position="31"/>
    </location>
</feature>